<dbReference type="Proteomes" id="UP001338125">
    <property type="component" value="Unassembled WGS sequence"/>
</dbReference>
<dbReference type="PROSITE" id="PS00463">
    <property type="entry name" value="ZN2_CY6_FUNGAL_1"/>
    <property type="match status" value="1"/>
</dbReference>
<reference evidence="4 5" key="1">
    <citation type="submission" date="2024-01" db="EMBL/GenBank/DDBJ databases">
        <title>Complete genome of Cladobotryum mycophilum ATHUM6906.</title>
        <authorList>
            <person name="Christinaki A.C."/>
            <person name="Myridakis A.I."/>
            <person name="Kouvelis V.N."/>
        </authorList>
    </citation>
    <scope>NUCLEOTIDE SEQUENCE [LARGE SCALE GENOMIC DNA]</scope>
    <source>
        <strain evidence="4 5">ATHUM6906</strain>
    </source>
</reference>
<sequence length="571" mass="61941">MEGFYPPAQTQEQTEQLPVVTVNLTRRYACDRCRIHKLRCNRDLMTTTNAPCQRCRKARAKCTIGSSVRLGGAAAERLQNQNATHEEDMQAPPLTTGPISRDNVRTLMQSEHARNPHGSIIAIESPHQLSHQSHAPMFDSTHLSPVPWLDMISFDGGQGLDFETSAPALPTPPYTDRTQVFHAPAHTFGISTTSTTARQDMPLLNHVPGTGTASADAPTVSRNLDPHSQLSLTAPETSREQSFDPYTPIVLDTVSGNGTTATSSLPRVGSSVRSTSSSAELKNACIQQLSDLSASLMKDLDLIITCKTASSFLFTPSDKAATGYILQTLDGTTSQENAIGRMLHGSEKFLDIIKLFKQLSLKSSPAASDSSPRPSEPGQAPNNSSSPGSTIESQPRMQGPEDRASERWSLFQAYIAATATSQGSAGSTPEHNSPSFVEEQKLNVPSTLVILSCYSSLLKIYETVFSVIHHVLECSPSTASTTELPPTLRGLSINGFGLESHRSLQIRILIQVSTYMLDSIQKAVEDDSSNSMLPMLLRTVMKEEGRSTSLGEETGMKGVRDLLRQIETMVQ</sequence>
<comment type="caution">
    <text evidence="4">The sequence shown here is derived from an EMBL/GenBank/DDBJ whole genome shotgun (WGS) entry which is preliminary data.</text>
</comment>
<feature type="domain" description="Zn(2)-C6 fungal-type" evidence="3">
    <location>
        <begin position="29"/>
        <end position="64"/>
    </location>
</feature>
<feature type="compositionally biased region" description="Polar residues" evidence="2">
    <location>
        <begin position="380"/>
        <end position="396"/>
    </location>
</feature>
<feature type="region of interest" description="Disordered" evidence="2">
    <location>
        <begin position="364"/>
        <end position="403"/>
    </location>
</feature>
<evidence type="ECO:0000259" key="3">
    <source>
        <dbReference type="PROSITE" id="PS50048"/>
    </source>
</evidence>
<dbReference type="SMART" id="SM00066">
    <property type="entry name" value="GAL4"/>
    <property type="match status" value="1"/>
</dbReference>
<dbReference type="PROSITE" id="PS50048">
    <property type="entry name" value="ZN2_CY6_FUNGAL_2"/>
    <property type="match status" value="1"/>
</dbReference>
<evidence type="ECO:0000313" key="4">
    <source>
        <dbReference type="EMBL" id="KAK5996030.1"/>
    </source>
</evidence>
<organism evidence="4 5">
    <name type="scientific">Cladobotryum mycophilum</name>
    <dbReference type="NCBI Taxonomy" id="491253"/>
    <lineage>
        <taxon>Eukaryota</taxon>
        <taxon>Fungi</taxon>
        <taxon>Dikarya</taxon>
        <taxon>Ascomycota</taxon>
        <taxon>Pezizomycotina</taxon>
        <taxon>Sordariomycetes</taxon>
        <taxon>Hypocreomycetidae</taxon>
        <taxon>Hypocreales</taxon>
        <taxon>Hypocreaceae</taxon>
        <taxon>Cladobotryum</taxon>
    </lineage>
</organism>
<name>A0ABR0SWA1_9HYPO</name>
<feature type="compositionally biased region" description="Low complexity" evidence="2">
    <location>
        <begin position="364"/>
        <end position="377"/>
    </location>
</feature>
<dbReference type="Gene3D" id="4.10.240.10">
    <property type="entry name" value="Zn(2)-C6 fungal-type DNA-binding domain"/>
    <property type="match status" value="1"/>
</dbReference>
<dbReference type="Pfam" id="PF00172">
    <property type="entry name" value="Zn_clus"/>
    <property type="match status" value="1"/>
</dbReference>
<keyword evidence="1" id="KW-0539">Nucleus</keyword>
<gene>
    <name evidence="4" type="ORF">PT974_04453</name>
</gene>
<evidence type="ECO:0000313" key="5">
    <source>
        <dbReference type="Proteomes" id="UP001338125"/>
    </source>
</evidence>
<evidence type="ECO:0000256" key="1">
    <source>
        <dbReference type="ARBA" id="ARBA00023242"/>
    </source>
</evidence>
<dbReference type="EMBL" id="JAVFKD010000004">
    <property type="protein sequence ID" value="KAK5996030.1"/>
    <property type="molecule type" value="Genomic_DNA"/>
</dbReference>
<proteinExistence type="predicted"/>
<dbReference type="SUPFAM" id="SSF57701">
    <property type="entry name" value="Zn2/Cys6 DNA-binding domain"/>
    <property type="match status" value="1"/>
</dbReference>
<dbReference type="CDD" id="cd00067">
    <property type="entry name" value="GAL4"/>
    <property type="match status" value="1"/>
</dbReference>
<dbReference type="InterPro" id="IPR036864">
    <property type="entry name" value="Zn2-C6_fun-type_DNA-bd_sf"/>
</dbReference>
<dbReference type="InterPro" id="IPR001138">
    <property type="entry name" value="Zn2Cys6_DnaBD"/>
</dbReference>
<keyword evidence="5" id="KW-1185">Reference proteome</keyword>
<protein>
    <submittedName>
        <fullName evidence="4">Phomacin cluster regulator phmR</fullName>
    </submittedName>
</protein>
<accession>A0ABR0SWA1</accession>
<evidence type="ECO:0000256" key="2">
    <source>
        <dbReference type="SAM" id="MobiDB-lite"/>
    </source>
</evidence>